<gene>
    <name evidence="1" type="ORF">LCGC14_1306580</name>
</gene>
<evidence type="ECO:0000313" key="1">
    <source>
        <dbReference type="EMBL" id="KKM83714.1"/>
    </source>
</evidence>
<reference evidence="1" key="1">
    <citation type="journal article" date="2015" name="Nature">
        <title>Complex archaea that bridge the gap between prokaryotes and eukaryotes.</title>
        <authorList>
            <person name="Spang A."/>
            <person name="Saw J.H."/>
            <person name="Jorgensen S.L."/>
            <person name="Zaremba-Niedzwiedzka K."/>
            <person name="Martijn J."/>
            <person name="Lind A.E."/>
            <person name="van Eijk R."/>
            <person name="Schleper C."/>
            <person name="Guy L."/>
            <person name="Ettema T.J."/>
        </authorList>
    </citation>
    <scope>NUCLEOTIDE SEQUENCE</scope>
</reference>
<proteinExistence type="predicted"/>
<name>A0A0F9KNJ7_9ZZZZ</name>
<feature type="non-terminal residue" evidence="1">
    <location>
        <position position="26"/>
    </location>
</feature>
<comment type="caution">
    <text evidence="1">The sequence shown here is derived from an EMBL/GenBank/DDBJ whole genome shotgun (WGS) entry which is preliminary data.</text>
</comment>
<organism evidence="1">
    <name type="scientific">marine sediment metagenome</name>
    <dbReference type="NCBI Taxonomy" id="412755"/>
    <lineage>
        <taxon>unclassified sequences</taxon>
        <taxon>metagenomes</taxon>
        <taxon>ecological metagenomes</taxon>
    </lineage>
</organism>
<sequence length="26" mass="3076">MEELANESTFRSYMFFWSGQLISLMG</sequence>
<protein>
    <submittedName>
        <fullName evidence="1">Uncharacterized protein</fullName>
    </submittedName>
</protein>
<dbReference type="EMBL" id="LAZR01007672">
    <property type="protein sequence ID" value="KKM83714.1"/>
    <property type="molecule type" value="Genomic_DNA"/>
</dbReference>
<accession>A0A0F9KNJ7</accession>
<dbReference type="AlphaFoldDB" id="A0A0F9KNJ7"/>